<dbReference type="InterPro" id="IPR006115">
    <property type="entry name" value="6PGDH_NADP-bd"/>
</dbReference>
<dbReference type="Pfam" id="PF03446">
    <property type="entry name" value="NAD_binding_2"/>
    <property type="match status" value="1"/>
</dbReference>
<accession>A0A427XZ58</accession>
<name>A0A427XZ58_9TREE</name>
<dbReference type="InterPro" id="IPR008927">
    <property type="entry name" value="6-PGluconate_DH-like_C_sf"/>
</dbReference>
<gene>
    <name evidence="3" type="ORF">EHS25_005337</name>
</gene>
<dbReference type="Proteomes" id="UP000279259">
    <property type="component" value="Unassembled WGS sequence"/>
</dbReference>
<sequence>MDHLQQLGTLYDVVDLSKAGRCATLKPPSNGSTHSRPALLLLGESLELLARVVHNNSQKNVLVVVALNPGASIANRVACAGWLHPKARPMIEEAGYYYFGEDPMAAGMFRLLESALCATQTMLAAEAVSLGVKAGLDPQLLYSAIAGAAGASCVDGKVDWNHLCSTRRANGTFERLAVDFGSSDLKASRPSKIAFIGLVLRAAGHNVVGYDAWKPSMDRYSAGGGICSSSPEECGRDAEVLVLMVVNATQAQQALFQQCVAQALPFGASVILMSTVAPSQAIALSERLREVRNDLPFFDAPVSGGTPRAATGDLTILCAGPVNPNANSNPDGYAKVYSVLEALSASRGKKENLIHVPGGPGMGAAIKLVNQHLAGCHISSTAEALASAARLGLPLRLARAALLSGPAESWMMGHRGKHMLDGLLQPPTSMIDIFVKDMSIVVDEAARLGCAVPLASHVQQQFILGRSCGWGKDDDSR</sequence>
<evidence type="ECO:0000313" key="3">
    <source>
        <dbReference type="EMBL" id="RSH84092.1"/>
    </source>
</evidence>
<dbReference type="SUPFAM" id="SSF51735">
    <property type="entry name" value="NAD(P)-binding Rossmann-fold domains"/>
    <property type="match status" value="1"/>
</dbReference>
<dbReference type="Gene3D" id="1.10.1040.10">
    <property type="entry name" value="N-(1-d-carboxylethyl)-l-norvaline Dehydrogenase, domain 2"/>
    <property type="match status" value="2"/>
</dbReference>
<evidence type="ECO:0000313" key="4">
    <source>
        <dbReference type="Proteomes" id="UP000279259"/>
    </source>
</evidence>
<keyword evidence="4" id="KW-1185">Reference proteome</keyword>
<dbReference type="InterPro" id="IPR029154">
    <property type="entry name" value="HIBADH-like_NADP-bd"/>
</dbReference>
<feature type="domain" description="3-hydroxyisobutyrate dehydrogenase-like NAD-binding" evidence="2">
    <location>
        <begin position="361"/>
        <end position="476"/>
    </location>
</feature>
<dbReference type="PANTHER" id="PTHR43060">
    <property type="entry name" value="3-HYDROXYISOBUTYRATE DEHYDROGENASE-LIKE 1, MITOCHONDRIAL-RELATED"/>
    <property type="match status" value="1"/>
</dbReference>
<dbReference type="GO" id="GO:0051287">
    <property type="term" value="F:NAD binding"/>
    <property type="evidence" value="ECO:0007669"/>
    <property type="project" value="InterPro"/>
</dbReference>
<dbReference type="EMBL" id="RSCD01000022">
    <property type="protein sequence ID" value="RSH84092.1"/>
    <property type="molecule type" value="Genomic_DNA"/>
</dbReference>
<dbReference type="InterPro" id="IPR036291">
    <property type="entry name" value="NAD(P)-bd_dom_sf"/>
</dbReference>
<evidence type="ECO:0000259" key="2">
    <source>
        <dbReference type="Pfam" id="PF14833"/>
    </source>
</evidence>
<organism evidence="3 4">
    <name type="scientific">Saitozyma podzolica</name>
    <dbReference type="NCBI Taxonomy" id="1890683"/>
    <lineage>
        <taxon>Eukaryota</taxon>
        <taxon>Fungi</taxon>
        <taxon>Dikarya</taxon>
        <taxon>Basidiomycota</taxon>
        <taxon>Agaricomycotina</taxon>
        <taxon>Tremellomycetes</taxon>
        <taxon>Tremellales</taxon>
        <taxon>Trimorphomycetaceae</taxon>
        <taxon>Saitozyma</taxon>
    </lineage>
</organism>
<dbReference type="STRING" id="1890683.A0A427XZ58"/>
<dbReference type="SUPFAM" id="SSF48179">
    <property type="entry name" value="6-phosphogluconate dehydrogenase C-terminal domain-like"/>
    <property type="match status" value="2"/>
</dbReference>
<dbReference type="Gene3D" id="3.40.50.720">
    <property type="entry name" value="NAD(P)-binding Rossmann-like Domain"/>
    <property type="match status" value="1"/>
</dbReference>
<feature type="domain" description="6-phosphogluconate dehydrogenase NADP-binding" evidence="1">
    <location>
        <begin position="200"/>
        <end position="322"/>
    </location>
</feature>
<dbReference type="AlphaFoldDB" id="A0A427XZ58"/>
<protein>
    <recommendedName>
        <fullName evidence="5">6-phosphogluconate dehydrogenase NADP-binding domain-containing protein</fullName>
    </recommendedName>
</protein>
<evidence type="ECO:0008006" key="5">
    <source>
        <dbReference type="Google" id="ProtNLM"/>
    </source>
</evidence>
<dbReference type="GO" id="GO:0050661">
    <property type="term" value="F:NADP binding"/>
    <property type="evidence" value="ECO:0007669"/>
    <property type="project" value="InterPro"/>
</dbReference>
<evidence type="ECO:0000259" key="1">
    <source>
        <dbReference type="Pfam" id="PF03446"/>
    </source>
</evidence>
<dbReference type="PANTHER" id="PTHR43060:SF17">
    <property type="entry name" value="L-THREONATE DEHYDROGENASE"/>
    <property type="match status" value="1"/>
</dbReference>
<reference evidence="3 4" key="1">
    <citation type="submission" date="2018-11" db="EMBL/GenBank/DDBJ databases">
        <title>Genome sequence of Saitozyma podzolica DSM 27192.</title>
        <authorList>
            <person name="Aliyu H."/>
            <person name="Gorte O."/>
            <person name="Ochsenreither K."/>
        </authorList>
    </citation>
    <scope>NUCLEOTIDE SEQUENCE [LARGE SCALE GENOMIC DNA]</scope>
    <source>
        <strain evidence="3 4">DSM 27192</strain>
    </source>
</reference>
<proteinExistence type="predicted"/>
<dbReference type="Pfam" id="PF14833">
    <property type="entry name" value="NAD_binding_11"/>
    <property type="match status" value="1"/>
</dbReference>
<dbReference type="InterPro" id="IPR013328">
    <property type="entry name" value="6PGD_dom2"/>
</dbReference>
<comment type="caution">
    <text evidence="3">The sequence shown here is derived from an EMBL/GenBank/DDBJ whole genome shotgun (WGS) entry which is preliminary data.</text>
</comment>
<dbReference type="OrthoDB" id="435038at2759"/>